<protein>
    <submittedName>
        <fullName evidence="1">Uncharacterized protein</fullName>
    </submittedName>
</protein>
<gene>
    <name evidence="1" type="ORF">BJ138DRAFT_1152933</name>
</gene>
<reference evidence="1" key="1">
    <citation type="journal article" date="2021" name="New Phytol.">
        <title>Evolutionary innovations through gain and loss of genes in the ectomycorrhizal Boletales.</title>
        <authorList>
            <person name="Wu G."/>
            <person name="Miyauchi S."/>
            <person name="Morin E."/>
            <person name="Kuo A."/>
            <person name="Drula E."/>
            <person name="Varga T."/>
            <person name="Kohler A."/>
            <person name="Feng B."/>
            <person name="Cao Y."/>
            <person name="Lipzen A."/>
            <person name="Daum C."/>
            <person name="Hundley H."/>
            <person name="Pangilinan J."/>
            <person name="Johnson J."/>
            <person name="Barry K."/>
            <person name="LaButti K."/>
            <person name="Ng V."/>
            <person name="Ahrendt S."/>
            <person name="Min B."/>
            <person name="Choi I.G."/>
            <person name="Park H."/>
            <person name="Plett J.M."/>
            <person name="Magnuson J."/>
            <person name="Spatafora J.W."/>
            <person name="Nagy L.G."/>
            <person name="Henrissat B."/>
            <person name="Grigoriev I.V."/>
            <person name="Yang Z.L."/>
            <person name="Xu J."/>
            <person name="Martin F.M."/>
        </authorList>
    </citation>
    <scope>NUCLEOTIDE SEQUENCE</scope>
    <source>
        <strain evidence="1">ATCC 28755</strain>
    </source>
</reference>
<sequence length="113" mass="13322">MSLNEYLPTLDRLGGTVSPKLDVASVTFRWFDSFAQDMFWRDMLSLTWDSRTFQSINKVRQFLTNQLPLFPTCKLRRLWRITTVICKGSSKHTLRFVGDSFRITRPTAIRCWP</sequence>
<evidence type="ECO:0000313" key="2">
    <source>
        <dbReference type="Proteomes" id="UP000790377"/>
    </source>
</evidence>
<evidence type="ECO:0000313" key="1">
    <source>
        <dbReference type="EMBL" id="KAH7910415.1"/>
    </source>
</evidence>
<keyword evidence="2" id="KW-1185">Reference proteome</keyword>
<name>A0ACB8AAT9_9AGAM</name>
<dbReference type="EMBL" id="MU267714">
    <property type="protein sequence ID" value="KAH7910415.1"/>
    <property type="molecule type" value="Genomic_DNA"/>
</dbReference>
<proteinExistence type="predicted"/>
<comment type="caution">
    <text evidence="1">The sequence shown here is derived from an EMBL/GenBank/DDBJ whole genome shotgun (WGS) entry which is preliminary data.</text>
</comment>
<dbReference type="Proteomes" id="UP000790377">
    <property type="component" value="Unassembled WGS sequence"/>
</dbReference>
<accession>A0ACB8AAT9</accession>
<organism evidence="1 2">
    <name type="scientific">Hygrophoropsis aurantiaca</name>
    <dbReference type="NCBI Taxonomy" id="72124"/>
    <lineage>
        <taxon>Eukaryota</taxon>
        <taxon>Fungi</taxon>
        <taxon>Dikarya</taxon>
        <taxon>Basidiomycota</taxon>
        <taxon>Agaricomycotina</taxon>
        <taxon>Agaricomycetes</taxon>
        <taxon>Agaricomycetidae</taxon>
        <taxon>Boletales</taxon>
        <taxon>Coniophorineae</taxon>
        <taxon>Hygrophoropsidaceae</taxon>
        <taxon>Hygrophoropsis</taxon>
    </lineage>
</organism>